<dbReference type="HOGENOM" id="CLU_3370436_0_0_6"/>
<dbReference type="Proteomes" id="UP000004986">
    <property type="component" value="Unassembled WGS sequence"/>
</dbReference>
<gene>
    <name evidence="1" type="ORF">PSYPI_18751</name>
</gene>
<evidence type="ECO:0000313" key="2">
    <source>
        <dbReference type="Proteomes" id="UP000004986"/>
    </source>
</evidence>
<keyword evidence="2" id="KW-1185">Reference proteome</keyword>
<name>F3GB59_PSESJ</name>
<proteinExistence type="predicted"/>
<reference evidence="1 2" key="1">
    <citation type="journal article" date="2011" name="PLoS Pathog.">
        <title>Dynamic evolution of pathogenicity revealed by sequencing and comparative genomics of 19 Pseudomonas syringae isolates.</title>
        <authorList>
            <person name="Baltrus D.A."/>
            <person name="Nishimura M.T."/>
            <person name="Romanchuk A."/>
            <person name="Chang J.H."/>
            <person name="Mukhtar M.S."/>
            <person name="Cherkis K."/>
            <person name="Roach J."/>
            <person name="Grant S.R."/>
            <person name="Jones C.D."/>
            <person name="Dangl J.L."/>
        </authorList>
    </citation>
    <scope>NUCLEOTIDE SEQUENCE [LARGE SCALE GENOMIC DNA]</scope>
    <source>
        <strain evidence="1 2">1704B</strain>
    </source>
</reference>
<accession>F3GB59</accession>
<protein>
    <submittedName>
        <fullName evidence="1">Uncharacterized protein</fullName>
    </submittedName>
</protein>
<feature type="non-terminal residue" evidence="1">
    <location>
        <position position="1"/>
    </location>
</feature>
<dbReference type="EMBL" id="AEAI01000928">
    <property type="protein sequence ID" value="EGH44309.1"/>
    <property type="molecule type" value="Genomic_DNA"/>
</dbReference>
<dbReference type="AlphaFoldDB" id="F3GB59"/>
<organism evidence="1 2">
    <name type="scientific">Pseudomonas syringae pv. pisi str. 1704B</name>
    <dbReference type="NCBI Taxonomy" id="629263"/>
    <lineage>
        <taxon>Bacteria</taxon>
        <taxon>Pseudomonadati</taxon>
        <taxon>Pseudomonadota</taxon>
        <taxon>Gammaproteobacteria</taxon>
        <taxon>Pseudomonadales</taxon>
        <taxon>Pseudomonadaceae</taxon>
        <taxon>Pseudomonas</taxon>
        <taxon>Pseudomonas syringae</taxon>
    </lineage>
</organism>
<sequence>TAPVLVLAPVMVLAKVINAARMTLRFLVICSVKL</sequence>
<evidence type="ECO:0000313" key="1">
    <source>
        <dbReference type="EMBL" id="EGH44309.1"/>
    </source>
</evidence>
<comment type="caution">
    <text evidence="1">The sequence shown here is derived from an EMBL/GenBank/DDBJ whole genome shotgun (WGS) entry which is preliminary data.</text>
</comment>